<keyword evidence="3" id="KW-1185">Reference proteome</keyword>
<feature type="region of interest" description="Disordered" evidence="1">
    <location>
        <begin position="19"/>
        <end position="96"/>
    </location>
</feature>
<proteinExistence type="predicted"/>
<protein>
    <submittedName>
        <fullName evidence="2">Uncharacterized protein</fullName>
    </submittedName>
</protein>
<dbReference type="Proteomes" id="UP001381693">
    <property type="component" value="Unassembled WGS sequence"/>
</dbReference>
<name>A0AAN8XJA5_HALRR</name>
<accession>A0AAN8XJA5</accession>
<feature type="compositionally biased region" description="Polar residues" evidence="1">
    <location>
        <begin position="59"/>
        <end position="73"/>
    </location>
</feature>
<gene>
    <name evidence="2" type="ORF">SK128_023016</name>
</gene>
<feature type="non-terminal residue" evidence="2">
    <location>
        <position position="96"/>
    </location>
</feature>
<feature type="compositionally biased region" description="Low complexity" evidence="1">
    <location>
        <begin position="35"/>
        <end position="51"/>
    </location>
</feature>
<evidence type="ECO:0000313" key="2">
    <source>
        <dbReference type="EMBL" id="KAK7085422.1"/>
    </source>
</evidence>
<organism evidence="2 3">
    <name type="scientific">Halocaridina rubra</name>
    <name type="common">Hawaiian red shrimp</name>
    <dbReference type="NCBI Taxonomy" id="373956"/>
    <lineage>
        <taxon>Eukaryota</taxon>
        <taxon>Metazoa</taxon>
        <taxon>Ecdysozoa</taxon>
        <taxon>Arthropoda</taxon>
        <taxon>Crustacea</taxon>
        <taxon>Multicrustacea</taxon>
        <taxon>Malacostraca</taxon>
        <taxon>Eumalacostraca</taxon>
        <taxon>Eucarida</taxon>
        <taxon>Decapoda</taxon>
        <taxon>Pleocyemata</taxon>
        <taxon>Caridea</taxon>
        <taxon>Atyoidea</taxon>
        <taxon>Atyidae</taxon>
        <taxon>Halocaridina</taxon>
    </lineage>
</organism>
<evidence type="ECO:0000313" key="3">
    <source>
        <dbReference type="Proteomes" id="UP001381693"/>
    </source>
</evidence>
<sequence>MLPQPLYQLQTIFKSCLTTPSRPACHQAPNLPTKAASKSNAPNIPSASSNSRSHHVLVFTSSPHSNIQTQHQPATRLGQSPKPAPRGLHSHSSPQH</sequence>
<dbReference type="AlphaFoldDB" id="A0AAN8XJA5"/>
<evidence type="ECO:0000256" key="1">
    <source>
        <dbReference type="SAM" id="MobiDB-lite"/>
    </source>
</evidence>
<reference evidence="2 3" key="1">
    <citation type="submission" date="2023-11" db="EMBL/GenBank/DDBJ databases">
        <title>Halocaridina rubra genome assembly.</title>
        <authorList>
            <person name="Smith C."/>
        </authorList>
    </citation>
    <scope>NUCLEOTIDE SEQUENCE [LARGE SCALE GENOMIC DNA]</scope>
    <source>
        <strain evidence="2">EP-1</strain>
        <tissue evidence="2">Whole</tissue>
    </source>
</reference>
<dbReference type="EMBL" id="JAXCGZ010000981">
    <property type="protein sequence ID" value="KAK7085422.1"/>
    <property type="molecule type" value="Genomic_DNA"/>
</dbReference>
<comment type="caution">
    <text evidence="2">The sequence shown here is derived from an EMBL/GenBank/DDBJ whole genome shotgun (WGS) entry which is preliminary data.</text>
</comment>